<feature type="region of interest" description="Disordered" evidence="1">
    <location>
        <begin position="1"/>
        <end position="27"/>
    </location>
</feature>
<feature type="compositionally biased region" description="Polar residues" evidence="1">
    <location>
        <begin position="1"/>
        <end position="13"/>
    </location>
</feature>
<proteinExistence type="predicted"/>
<feature type="compositionally biased region" description="Polar residues" evidence="1">
    <location>
        <begin position="220"/>
        <end position="234"/>
    </location>
</feature>
<dbReference type="Proteomes" id="UP000053259">
    <property type="component" value="Unassembled WGS sequence"/>
</dbReference>
<dbReference type="InParanoid" id="A0A0D2A3R3"/>
<dbReference type="OrthoDB" id="21418at2759"/>
<gene>
    <name evidence="2" type="ORF">PV09_07574</name>
</gene>
<dbReference type="AlphaFoldDB" id="A0A0D2A3R3"/>
<protein>
    <submittedName>
        <fullName evidence="2">Uncharacterized protein</fullName>
    </submittedName>
</protein>
<name>A0A0D2A3R3_9PEZI</name>
<keyword evidence="3" id="KW-1185">Reference proteome</keyword>
<dbReference type="EMBL" id="KN847558">
    <property type="protein sequence ID" value="KIW01060.1"/>
    <property type="molecule type" value="Genomic_DNA"/>
</dbReference>
<feature type="compositionally biased region" description="Polar residues" evidence="1">
    <location>
        <begin position="136"/>
        <end position="146"/>
    </location>
</feature>
<dbReference type="VEuPathDB" id="FungiDB:PV09_07574"/>
<feature type="region of interest" description="Disordered" evidence="1">
    <location>
        <begin position="220"/>
        <end position="240"/>
    </location>
</feature>
<dbReference type="GeneID" id="27315547"/>
<evidence type="ECO:0000256" key="1">
    <source>
        <dbReference type="SAM" id="MobiDB-lite"/>
    </source>
</evidence>
<reference evidence="2 3" key="1">
    <citation type="submission" date="2015-01" db="EMBL/GenBank/DDBJ databases">
        <title>The Genome Sequence of Ochroconis gallopava CBS43764.</title>
        <authorList>
            <consortium name="The Broad Institute Genomics Platform"/>
            <person name="Cuomo C."/>
            <person name="de Hoog S."/>
            <person name="Gorbushina A."/>
            <person name="Stielow B."/>
            <person name="Teixiera M."/>
            <person name="Abouelleil A."/>
            <person name="Chapman S.B."/>
            <person name="Priest M."/>
            <person name="Young S.K."/>
            <person name="Wortman J."/>
            <person name="Nusbaum C."/>
            <person name="Birren B."/>
        </authorList>
    </citation>
    <scope>NUCLEOTIDE SEQUENCE [LARGE SCALE GENOMIC DNA]</scope>
    <source>
        <strain evidence="2 3">CBS 43764</strain>
    </source>
</reference>
<feature type="region of interest" description="Disordered" evidence="1">
    <location>
        <begin position="93"/>
        <end position="168"/>
    </location>
</feature>
<evidence type="ECO:0000313" key="3">
    <source>
        <dbReference type="Proteomes" id="UP000053259"/>
    </source>
</evidence>
<dbReference type="Pfam" id="PF15251">
    <property type="entry name" value="TAPR1-like"/>
    <property type="match status" value="1"/>
</dbReference>
<dbReference type="InterPro" id="IPR029196">
    <property type="entry name" value="HAPSTR1-like"/>
</dbReference>
<dbReference type="HOGENOM" id="CLU_997649_0_0_1"/>
<evidence type="ECO:0000313" key="2">
    <source>
        <dbReference type="EMBL" id="KIW01060.1"/>
    </source>
</evidence>
<dbReference type="PANTHER" id="PTHR38645:SF1">
    <property type="entry name" value="YALI0F12243P"/>
    <property type="match status" value="1"/>
</dbReference>
<dbReference type="PANTHER" id="PTHR38645">
    <property type="entry name" value="CHROMOSOME 9, WHOLE GENOME SHOTGUN SEQUENCE"/>
    <property type="match status" value="1"/>
</dbReference>
<accession>A0A0D2A3R3</accession>
<organism evidence="2 3">
    <name type="scientific">Verruconis gallopava</name>
    <dbReference type="NCBI Taxonomy" id="253628"/>
    <lineage>
        <taxon>Eukaryota</taxon>
        <taxon>Fungi</taxon>
        <taxon>Dikarya</taxon>
        <taxon>Ascomycota</taxon>
        <taxon>Pezizomycotina</taxon>
        <taxon>Dothideomycetes</taxon>
        <taxon>Pleosporomycetidae</taxon>
        <taxon>Venturiales</taxon>
        <taxon>Sympoventuriaceae</taxon>
        <taxon>Verruconis</taxon>
    </lineage>
</organism>
<sequence length="275" mass="29920">MDSMRSLNTSLPHASSPRKQRSQPPEHLLAQFKQAALSVTNLYKAAASEHDKAYHEGYQDALEELLSFLDKENLGLQDGEGWRVRQWATERFEGTSAATAANGSESDDEHEEEKTTQPETSPTLGRKATPELQPTLEATLNPSPAHTRSESAPPITAAPTVEPPTQRDNTNIVQTYSVPQAEFTFQSNHPLPTVHDIDMDASTDNNGTVHINVVPRSTRNARQNARSLNRTGSSLGPGAGMKRRLPNFDFFDLGGFNGKDGFGGPGGGGKRGRFT</sequence>
<dbReference type="RefSeq" id="XP_016210929.1">
    <property type="nucleotide sequence ID" value="XM_016361354.1"/>
</dbReference>